<keyword evidence="4 8" id="KW-1133">Transmembrane helix</keyword>
<evidence type="ECO:0000256" key="8">
    <source>
        <dbReference type="SAM" id="Phobius"/>
    </source>
</evidence>
<evidence type="ECO:0000313" key="9">
    <source>
        <dbReference type="EMBL" id="EER33923.1"/>
    </source>
</evidence>
<dbReference type="SUPFAM" id="SSF81340">
    <property type="entry name" value="Clc chloride channel"/>
    <property type="match status" value="1"/>
</dbReference>
<dbReference type="OrthoDB" id="44789at2759"/>
<dbReference type="FunFam" id="1.10.3080.10:FF:000024">
    <property type="entry name" value="Voltage-gated chloride channel, putative"/>
    <property type="match status" value="1"/>
</dbReference>
<comment type="subcellular location">
    <subcellularLocation>
        <location evidence="1">Membrane</location>
        <topology evidence="1">Multi-pass membrane protein</topology>
    </subcellularLocation>
</comment>
<evidence type="ECO:0000256" key="7">
    <source>
        <dbReference type="ARBA" id="ARBA00023214"/>
    </source>
</evidence>
<dbReference type="RefSeq" id="XP_002548444.1">
    <property type="nucleotide sequence ID" value="XM_002548398.1"/>
</dbReference>
<keyword evidence="6 8" id="KW-0472">Membrane</keyword>
<feature type="transmembrane region" description="Helical" evidence="8">
    <location>
        <begin position="534"/>
        <end position="553"/>
    </location>
</feature>
<dbReference type="AlphaFoldDB" id="C5M8L9"/>
<name>C5M8L9_CANTT</name>
<feature type="transmembrane region" description="Helical" evidence="8">
    <location>
        <begin position="203"/>
        <end position="220"/>
    </location>
</feature>
<accession>C5M8L9</accession>
<dbReference type="PANTHER" id="PTHR45711:SF6">
    <property type="entry name" value="CHLORIDE CHANNEL PROTEIN"/>
    <property type="match status" value="1"/>
</dbReference>
<dbReference type="HOGENOM" id="CLU_003181_2_2_1"/>
<dbReference type="GO" id="GO:0005769">
    <property type="term" value="C:early endosome"/>
    <property type="evidence" value="ECO:0007669"/>
    <property type="project" value="TreeGrafter"/>
</dbReference>
<dbReference type="Proteomes" id="UP000002037">
    <property type="component" value="Unassembled WGS sequence"/>
</dbReference>
<keyword evidence="2" id="KW-0813">Transport</keyword>
<dbReference type="Gene3D" id="1.10.3080.10">
    <property type="entry name" value="Clc chloride channel"/>
    <property type="match status" value="1"/>
</dbReference>
<dbReference type="InterPro" id="IPR014743">
    <property type="entry name" value="Cl-channel_core"/>
</dbReference>
<dbReference type="KEGG" id="ctp:CTRG_02741"/>
<feature type="transmembrane region" description="Helical" evidence="8">
    <location>
        <begin position="292"/>
        <end position="313"/>
    </location>
</feature>
<organism evidence="9 10">
    <name type="scientific">Candida tropicalis (strain ATCC MYA-3404 / T1)</name>
    <name type="common">Yeast</name>
    <dbReference type="NCBI Taxonomy" id="294747"/>
    <lineage>
        <taxon>Eukaryota</taxon>
        <taxon>Fungi</taxon>
        <taxon>Dikarya</taxon>
        <taxon>Ascomycota</taxon>
        <taxon>Saccharomycotina</taxon>
        <taxon>Pichiomycetes</taxon>
        <taxon>Debaryomycetaceae</taxon>
        <taxon>Candida/Lodderomyces clade</taxon>
        <taxon>Candida</taxon>
    </lineage>
</organism>
<protein>
    <recommendedName>
        <fullName evidence="11">Chloride channel protein</fullName>
    </recommendedName>
</protein>
<keyword evidence="10" id="KW-1185">Reference proteome</keyword>
<dbReference type="CDD" id="cd03684">
    <property type="entry name" value="ClC_3_like"/>
    <property type="match status" value="1"/>
</dbReference>
<dbReference type="EMBL" id="GG692397">
    <property type="protein sequence ID" value="EER33923.1"/>
    <property type="molecule type" value="Genomic_DNA"/>
</dbReference>
<dbReference type="GO" id="GO:0005794">
    <property type="term" value="C:Golgi apparatus"/>
    <property type="evidence" value="ECO:0007669"/>
    <property type="project" value="TreeGrafter"/>
</dbReference>
<dbReference type="Pfam" id="PF00654">
    <property type="entry name" value="Voltage_CLC"/>
    <property type="match status" value="1"/>
</dbReference>
<dbReference type="eggNOG" id="KOG0475">
    <property type="taxonomic scope" value="Eukaryota"/>
</dbReference>
<evidence type="ECO:0000256" key="2">
    <source>
        <dbReference type="ARBA" id="ARBA00022448"/>
    </source>
</evidence>
<evidence type="ECO:0008006" key="11">
    <source>
        <dbReference type="Google" id="ProtNLM"/>
    </source>
</evidence>
<dbReference type="InterPro" id="IPR001807">
    <property type="entry name" value="ClC"/>
</dbReference>
<evidence type="ECO:0000256" key="6">
    <source>
        <dbReference type="ARBA" id="ARBA00023136"/>
    </source>
</evidence>
<dbReference type="InterPro" id="IPR046342">
    <property type="entry name" value="CBS_dom_sf"/>
</dbReference>
<dbReference type="PRINTS" id="PR00762">
    <property type="entry name" value="CLCHANNEL"/>
</dbReference>
<evidence type="ECO:0000256" key="1">
    <source>
        <dbReference type="ARBA" id="ARBA00004141"/>
    </source>
</evidence>
<dbReference type="GO" id="GO:0005247">
    <property type="term" value="F:voltage-gated chloride channel activity"/>
    <property type="evidence" value="ECO:0007669"/>
    <property type="project" value="TreeGrafter"/>
</dbReference>
<evidence type="ECO:0000256" key="5">
    <source>
        <dbReference type="ARBA" id="ARBA00023065"/>
    </source>
</evidence>
<feature type="transmembrane region" description="Helical" evidence="8">
    <location>
        <begin position="256"/>
        <end position="280"/>
    </location>
</feature>
<dbReference type="GeneID" id="8298303"/>
<keyword evidence="7" id="KW-0868">Chloride</keyword>
<dbReference type="VEuPathDB" id="FungiDB:CTRG_02741"/>
<dbReference type="GO" id="GO:0005886">
    <property type="term" value="C:plasma membrane"/>
    <property type="evidence" value="ECO:0007669"/>
    <property type="project" value="TreeGrafter"/>
</dbReference>
<feature type="transmembrane region" description="Helical" evidence="8">
    <location>
        <begin position="76"/>
        <end position="96"/>
    </location>
</feature>
<reference evidence="9 10" key="1">
    <citation type="journal article" date="2009" name="Nature">
        <title>Evolution of pathogenicity and sexual reproduction in eight Candida genomes.</title>
        <authorList>
            <person name="Butler G."/>
            <person name="Rasmussen M.D."/>
            <person name="Lin M.F."/>
            <person name="Santos M.A."/>
            <person name="Sakthikumar S."/>
            <person name="Munro C.A."/>
            <person name="Rheinbay E."/>
            <person name="Grabherr M."/>
            <person name="Forche A."/>
            <person name="Reedy J.L."/>
            <person name="Agrafioti I."/>
            <person name="Arnaud M.B."/>
            <person name="Bates S."/>
            <person name="Brown A.J."/>
            <person name="Brunke S."/>
            <person name="Costanzo M.C."/>
            <person name="Fitzpatrick D.A."/>
            <person name="de Groot P.W."/>
            <person name="Harris D."/>
            <person name="Hoyer L.L."/>
            <person name="Hube B."/>
            <person name="Klis F.M."/>
            <person name="Kodira C."/>
            <person name="Lennard N."/>
            <person name="Logue M.E."/>
            <person name="Martin R."/>
            <person name="Neiman A.M."/>
            <person name="Nikolaou E."/>
            <person name="Quail M.A."/>
            <person name="Quinn J."/>
            <person name="Santos M.C."/>
            <person name="Schmitzberger F.F."/>
            <person name="Sherlock G."/>
            <person name="Shah P."/>
            <person name="Silverstein K.A."/>
            <person name="Skrzypek M.S."/>
            <person name="Soll D."/>
            <person name="Staggs R."/>
            <person name="Stansfield I."/>
            <person name="Stumpf M.P."/>
            <person name="Sudbery P.E."/>
            <person name="Srikantha T."/>
            <person name="Zeng Q."/>
            <person name="Berman J."/>
            <person name="Berriman M."/>
            <person name="Heitman J."/>
            <person name="Gow N.A."/>
            <person name="Lorenz M.C."/>
            <person name="Birren B.W."/>
            <person name="Kellis M."/>
            <person name="Cuomo C.A."/>
        </authorList>
    </citation>
    <scope>NUCLEOTIDE SEQUENCE [LARGE SCALE GENOMIC DNA]</scope>
    <source>
        <strain evidence="10">ATCC MYA-3404 / T1</strain>
    </source>
</reference>
<keyword evidence="5" id="KW-0406">Ion transport</keyword>
<dbReference type="PANTHER" id="PTHR45711">
    <property type="entry name" value="CHLORIDE CHANNEL PROTEIN"/>
    <property type="match status" value="1"/>
</dbReference>
<proteinExistence type="predicted"/>
<dbReference type="SUPFAM" id="SSF54631">
    <property type="entry name" value="CBS-domain pair"/>
    <property type="match status" value="1"/>
</dbReference>
<sequence>MDAFGSQNSTRESYALDYTIDEIPVLSYRGSSQLETYHNETTDLTSTTYEENTFIDWPKESIKISRNHSFYLANKWIVVTLAAIVLGYIAAFIDFIQVTLNDLKKGICLSKEDSWSLLNPYSSCPSDDWYDWDNFLFKTDNFITNMFVNYPIYCIFAVGFSLTAAYLTYNRVYLIRQSGIPEIKLIIAGFNLNIKEYLSATTLYYKIIALIFVVSSGLWLGKEGPLVHVSCCIFNIIYDLATSKDNSRNEAIRRELISAATATGISVAFDSPIGGVLFVLESMPSFFMPTRIMWNSFVSATIAVIAVSGFKVFTDGKNFNEKDLFQVSFGNFSWLFMEIIPFILLGVLGGLYGHYFIKLNSKFSSIQFRKNVRNYLSNLFKVDAKYGPILEILIVAFITTILNFPLEISKLPLTAYLNLLFKDCPKDATPSLNSTNFMCSSSNDFTLVKLLYIVTEGFLLTSYTFGVDLPGGILMPSLVLGATTGRFVGILSQILQSKFNWESLATCTEQSCVVSPSSYAVIGAASFMTGITKLTMCVVVIMFEMTGAVTYVLPIMCGVMTSKFVNDWLCPNNIYDTWLQNNFNQKDDDYDLQQSQNLVNHGKGTGLISFSNSTSTIKTKLPDISVKSLMVPLNQVKCLCLIPENGDYTLSNLTSFINDDCHEGYPMIINYSNPVYLGYVPKLHLLSKLSNLDDSTTPISFQVENLPTSALSIQLHYERKLNDFIHLDIIPTRSPFKFNEDTPGLLIIEAFEKLNLNKLVIFKDDGIMCGFIDRFILTNLVNDKFEGLVNEFNDFEAINEYDLETGLSNEMLSTGDLRINRKSIELIT</sequence>
<evidence type="ECO:0000313" key="10">
    <source>
        <dbReference type="Proteomes" id="UP000002037"/>
    </source>
</evidence>
<evidence type="ECO:0000256" key="3">
    <source>
        <dbReference type="ARBA" id="ARBA00022692"/>
    </source>
</evidence>
<feature type="transmembrane region" description="Helical" evidence="8">
    <location>
        <begin position="334"/>
        <end position="357"/>
    </location>
</feature>
<gene>
    <name evidence="9" type="ORF">CTRG_02741</name>
</gene>
<evidence type="ECO:0000256" key="4">
    <source>
        <dbReference type="ARBA" id="ARBA00022989"/>
    </source>
</evidence>
<keyword evidence="3 8" id="KW-0812">Transmembrane</keyword>
<feature type="transmembrane region" description="Helical" evidence="8">
    <location>
        <begin position="150"/>
        <end position="169"/>
    </location>
</feature>